<dbReference type="GO" id="GO:0044877">
    <property type="term" value="F:protein-containing complex binding"/>
    <property type="evidence" value="ECO:0007669"/>
    <property type="project" value="TreeGrafter"/>
</dbReference>
<dbReference type="OrthoDB" id="9771302at2"/>
<dbReference type="EMBL" id="VDFW01000002">
    <property type="protein sequence ID" value="TNC28936.1"/>
    <property type="molecule type" value="Genomic_DNA"/>
</dbReference>
<dbReference type="InterPro" id="IPR051207">
    <property type="entry name" value="ComplexI_NDUFA9_subunit"/>
</dbReference>
<protein>
    <submittedName>
        <fullName evidence="2">NAD-dependent epimerase/dehydratase family protein</fullName>
    </submittedName>
</protein>
<evidence type="ECO:0000313" key="2">
    <source>
        <dbReference type="EMBL" id="TNC28936.1"/>
    </source>
</evidence>
<dbReference type="PANTHER" id="PTHR12126:SF11">
    <property type="entry name" value="NADH DEHYDROGENASE [UBIQUINONE] 1 ALPHA SUBCOMPLEX SUBUNIT 9, MITOCHONDRIAL"/>
    <property type="match status" value="1"/>
</dbReference>
<keyword evidence="3" id="KW-1185">Reference proteome</keyword>
<dbReference type="Gene3D" id="3.40.50.720">
    <property type="entry name" value="NAD(P)-binding Rossmann-like Domain"/>
    <property type="match status" value="1"/>
</dbReference>
<organism evidence="2 3">
    <name type="scientific">Amycolatopsis alkalitolerans</name>
    <dbReference type="NCBI Taxonomy" id="2547244"/>
    <lineage>
        <taxon>Bacteria</taxon>
        <taxon>Bacillati</taxon>
        <taxon>Actinomycetota</taxon>
        <taxon>Actinomycetes</taxon>
        <taxon>Pseudonocardiales</taxon>
        <taxon>Pseudonocardiaceae</taxon>
        <taxon>Amycolatopsis</taxon>
    </lineage>
</organism>
<dbReference type="AlphaFoldDB" id="A0A5C4M6E6"/>
<gene>
    <name evidence="2" type="ORF">FG385_02135</name>
</gene>
<dbReference type="SUPFAM" id="SSF51735">
    <property type="entry name" value="NAD(P)-binding Rossmann-fold domains"/>
    <property type="match status" value="1"/>
</dbReference>
<dbReference type="InterPro" id="IPR036291">
    <property type="entry name" value="NAD(P)-bd_dom_sf"/>
</dbReference>
<feature type="domain" description="NAD(P)-binding" evidence="1">
    <location>
        <begin position="9"/>
        <end position="136"/>
    </location>
</feature>
<reference evidence="2 3" key="1">
    <citation type="submission" date="2019-06" db="EMBL/GenBank/DDBJ databases">
        <title>Amycolatopsis alkalitolerans sp. nov., isolated from Gastrodia elata Blume.</title>
        <authorList>
            <person name="Narsing Rao M.P."/>
            <person name="Li W.J."/>
        </authorList>
    </citation>
    <scope>NUCLEOTIDE SEQUENCE [LARGE SCALE GENOMIC DNA]</scope>
    <source>
        <strain evidence="2 3">SYSUP0005</strain>
    </source>
</reference>
<dbReference type="PANTHER" id="PTHR12126">
    <property type="entry name" value="NADH-UBIQUINONE OXIDOREDUCTASE 39 KDA SUBUNIT-RELATED"/>
    <property type="match status" value="1"/>
</dbReference>
<dbReference type="RefSeq" id="WP_139094881.1">
    <property type="nucleotide sequence ID" value="NZ_VDFW01000002.1"/>
</dbReference>
<name>A0A5C4M6E6_9PSEU</name>
<evidence type="ECO:0000259" key="1">
    <source>
        <dbReference type="Pfam" id="PF13460"/>
    </source>
</evidence>
<dbReference type="InterPro" id="IPR016040">
    <property type="entry name" value="NAD(P)-bd_dom"/>
</dbReference>
<dbReference type="Pfam" id="PF13460">
    <property type="entry name" value="NAD_binding_10"/>
    <property type="match status" value="1"/>
</dbReference>
<accession>A0A5C4M6E6</accession>
<sequence length="248" mass="26403">MNETILVTGGTGTLGRVVAERLLGDGREVRVLSRKPAPAGTPYSWRTGDLKTGAGIAEATEGVDTIVHCASNPMGGDVAATRNLIEATRGAHLVYISIVGIGQIPFLYYNAKLATERLIENSGLPWTILRATQFHDLVAGFTKAQLRLPVTFTLKGRFQPVDVREVADRLVELALGQPAGRVPDMGGPEVRDSRELARACLAAVGRTKPVVALSLPGKAARAFRAGANLTPAHADGKVTFEQYLSEHS</sequence>
<proteinExistence type="predicted"/>
<evidence type="ECO:0000313" key="3">
    <source>
        <dbReference type="Proteomes" id="UP000305546"/>
    </source>
</evidence>
<comment type="caution">
    <text evidence="2">The sequence shown here is derived from an EMBL/GenBank/DDBJ whole genome shotgun (WGS) entry which is preliminary data.</text>
</comment>
<dbReference type="Proteomes" id="UP000305546">
    <property type="component" value="Unassembled WGS sequence"/>
</dbReference>